<sequence>MGVKALKEVLEVMPEKVSFAAFFGPNRNDMTNRANWGLKEYRKYDPQALSDDPELYARLREKEYGEEQEPYHNLAYYRKHNPEYLAQHPDQYERLLARERKNK</sequence>
<name>A0A5B3GT51_9BACT</name>
<dbReference type="EMBL" id="VVXK01000001">
    <property type="protein sequence ID" value="KAA2372030.1"/>
    <property type="molecule type" value="Genomic_DNA"/>
</dbReference>
<proteinExistence type="predicted"/>
<dbReference type="RefSeq" id="WP_022062665.1">
    <property type="nucleotide sequence ID" value="NZ_CATVWL010000001.1"/>
</dbReference>
<evidence type="ECO:0000313" key="1">
    <source>
        <dbReference type="EMBL" id="KAA2372030.1"/>
    </source>
</evidence>
<protein>
    <submittedName>
        <fullName evidence="2">Uncharacterized protein</fullName>
    </submittedName>
</protein>
<evidence type="ECO:0000313" key="2">
    <source>
        <dbReference type="EMBL" id="KAA2376814.1"/>
    </source>
</evidence>
<dbReference type="GeneID" id="92756915"/>
<dbReference type="EMBL" id="VVXJ01000007">
    <property type="protein sequence ID" value="KAA2376814.1"/>
    <property type="molecule type" value="Genomic_DNA"/>
</dbReference>
<accession>A0A5B3GT51</accession>
<dbReference type="Proteomes" id="UP000323567">
    <property type="component" value="Unassembled WGS sequence"/>
</dbReference>
<evidence type="ECO:0000313" key="3">
    <source>
        <dbReference type="Proteomes" id="UP000322658"/>
    </source>
</evidence>
<dbReference type="Proteomes" id="UP000322658">
    <property type="component" value="Unassembled WGS sequence"/>
</dbReference>
<dbReference type="AlphaFoldDB" id="A0A5B3GT51"/>
<reference evidence="3 4" key="1">
    <citation type="journal article" date="2019" name="Nat. Med.">
        <title>A library of human gut bacterial isolates paired with longitudinal multiomics data enables mechanistic microbiome research.</title>
        <authorList>
            <person name="Poyet M."/>
            <person name="Groussin M."/>
            <person name="Gibbons S.M."/>
            <person name="Avila-Pacheco J."/>
            <person name="Jiang X."/>
            <person name="Kearney S.M."/>
            <person name="Perrotta A.R."/>
            <person name="Berdy B."/>
            <person name="Zhao S."/>
            <person name="Lieberman T.D."/>
            <person name="Swanson P.K."/>
            <person name="Smith M."/>
            <person name="Roesemann S."/>
            <person name="Alexander J.E."/>
            <person name="Rich S.A."/>
            <person name="Livny J."/>
            <person name="Vlamakis H."/>
            <person name="Clish C."/>
            <person name="Bullock K."/>
            <person name="Deik A."/>
            <person name="Scott J."/>
            <person name="Pierce K.A."/>
            <person name="Xavier R.J."/>
            <person name="Alm E.J."/>
        </authorList>
    </citation>
    <scope>NUCLEOTIDE SEQUENCE [LARGE SCALE GENOMIC DNA]</scope>
    <source>
        <strain evidence="2 3">BIOML-A1</strain>
        <strain evidence="1 4">BIOML-A2</strain>
    </source>
</reference>
<gene>
    <name evidence="2" type="ORF">F2Y07_04880</name>
    <name evidence="1" type="ORF">F2Y13_00750</name>
</gene>
<evidence type="ECO:0000313" key="4">
    <source>
        <dbReference type="Proteomes" id="UP000323567"/>
    </source>
</evidence>
<comment type="caution">
    <text evidence="2">The sequence shown here is derived from an EMBL/GenBank/DDBJ whole genome shotgun (WGS) entry which is preliminary data.</text>
</comment>
<organism evidence="2 3">
    <name type="scientific">Alistipes shahii</name>
    <dbReference type="NCBI Taxonomy" id="328814"/>
    <lineage>
        <taxon>Bacteria</taxon>
        <taxon>Pseudomonadati</taxon>
        <taxon>Bacteroidota</taxon>
        <taxon>Bacteroidia</taxon>
        <taxon>Bacteroidales</taxon>
        <taxon>Rikenellaceae</taxon>
        <taxon>Alistipes</taxon>
    </lineage>
</organism>